<dbReference type="PANTHER" id="PTHR46773">
    <property type="match status" value="1"/>
</dbReference>
<dbReference type="InterPro" id="IPR053256">
    <property type="entry name" value="Kelch_repeat-containing"/>
</dbReference>
<protein>
    <submittedName>
        <fullName evidence="1">(rape) hypothetical protein</fullName>
    </submittedName>
    <submittedName>
        <fullName evidence="2">BnaA06g20820D protein</fullName>
    </submittedName>
</protein>
<dbReference type="EMBL" id="HG994360">
    <property type="protein sequence ID" value="CAF2087082.1"/>
    <property type="molecule type" value="Genomic_DNA"/>
</dbReference>
<dbReference type="InterPro" id="IPR015915">
    <property type="entry name" value="Kelch-typ_b-propeller"/>
</dbReference>
<reference evidence="1" key="3">
    <citation type="submission" date="2021-01" db="EMBL/GenBank/DDBJ databases">
        <authorList>
            <consortium name="Genoscope - CEA"/>
            <person name="William W."/>
        </authorList>
    </citation>
    <scope>NUCLEOTIDE SEQUENCE</scope>
</reference>
<gene>
    <name evidence="2" type="primary">BnaA06g20820D</name>
    <name evidence="1" type="ORF">DARMORV10_A06P27490.1</name>
    <name evidence="2" type="ORF">GSBRNA2T00016368001</name>
</gene>
<accession>A0A078GAS3</accession>
<dbReference type="Gramene" id="CDY21813">
    <property type="protein sequence ID" value="CDY21813"/>
    <property type="gene ID" value="GSBRNA2T00016368001"/>
</dbReference>
<organism evidence="2 3">
    <name type="scientific">Brassica napus</name>
    <name type="common">Rape</name>
    <dbReference type="NCBI Taxonomy" id="3708"/>
    <lineage>
        <taxon>Eukaryota</taxon>
        <taxon>Viridiplantae</taxon>
        <taxon>Streptophyta</taxon>
        <taxon>Embryophyta</taxon>
        <taxon>Tracheophyta</taxon>
        <taxon>Spermatophyta</taxon>
        <taxon>Magnoliopsida</taxon>
        <taxon>eudicotyledons</taxon>
        <taxon>Gunneridae</taxon>
        <taxon>Pentapetalae</taxon>
        <taxon>rosids</taxon>
        <taxon>malvids</taxon>
        <taxon>Brassicales</taxon>
        <taxon>Brassicaceae</taxon>
        <taxon>Brassiceae</taxon>
        <taxon>Brassica</taxon>
    </lineage>
</organism>
<evidence type="ECO:0000313" key="2">
    <source>
        <dbReference type="EMBL" id="CDY21813.1"/>
    </source>
</evidence>
<proteinExistence type="predicted"/>
<evidence type="ECO:0000313" key="1">
    <source>
        <dbReference type="EMBL" id="CAF2087082.1"/>
    </source>
</evidence>
<dbReference type="AlphaFoldDB" id="A0A078GAS3"/>
<dbReference type="EMBL" id="LK032124">
    <property type="protein sequence ID" value="CDY21813.1"/>
    <property type="molecule type" value="Genomic_DNA"/>
</dbReference>
<reference evidence="2" key="2">
    <citation type="submission" date="2014-06" db="EMBL/GenBank/DDBJ databases">
        <authorList>
            <person name="Genoscope - CEA"/>
        </authorList>
    </citation>
    <scope>NUCLEOTIDE SEQUENCE</scope>
</reference>
<name>A0A078GAS3_BRANA</name>
<dbReference type="Proteomes" id="UP001295469">
    <property type="component" value="Chromosome A06"/>
</dbReference>
<dbReference type="Gene3D" id="2.120.10.80">
    <property type="entry name" value="Kelch-type beta propeller"/>
    <property type="match status" value="1"/>
</dbReference>
<keyword evidence="3" id="KW-1185">Reference proteome</keyword>
<evidence type="ECO:0000313" key="3">
    <source>
        <dbReference type="Proteomes" id="UP000028999"/>
    </source>
</evidence>
<dbReference type="SUPFAM" id="SSF117281">
    <property type="entry name" value="Kelch motif"/>
    <property type="match status" value="1"/>
</dbReference>
<dbReference type="Proteomes" id="UP000028999">
    <property type="component" value="Unassembled WGS sequence"/>
</dbReference>
<reference evidence="2 3" key="1">
    <citation type="journal article" date="2014" name="Science">
        <title>Plant genetics. Early allopolyploid evolution in the post-Neolithic Brassica napus oilseed genome.</title>
        <authorList>
            <person name="Chalhoub B."/>
            <person name="Denoeud F."/>
            <person name="Liu S."/>
            <person name="Parkin I.A."/>
            <person name="Tang H."/>
            <person name="Wang X."/>
            <person name="Chiquet J."/>
            <person name="Belcram H."/>
            <person name="Tong C."/>
            <person name="Samans B."/>
            <person name="Correa M."/>
            <person name="Da Silva C."/>
            <person name="Just J."/>
            <person name="Falentin C."/>
            <person name="Koh C.S."/>
            <person name="Le Clainche I."/>
            <person name="Bernard M."/>
            <person name="Bento P."/>
            <person name="Noel B."/>
            <person name="Labadie K."/>
            <person name="Alberti A."/>
            <person name="Charles M."/>
            <person name="Arnaud D."/>
            <person name="Guo H."/>
            <person name="Daviaud C."/>
            <person name="Alamery S."/>
            <person name="Jabbari K."/>
            <person name="Zhao M."/>
            <person name="Edger P.P."/>
            <person name="Chelaifa H."/>
            <person name="Tack D."/>
            <person name="Lassalle G."/>
            <person name="Mestiri I."/>
            <person name="Schnel N."/>
            <person name="Le Paslier M.C."/>
            <person name="Fan G."/>
            <person name="Renault V."/>
            <person name="Bayer P.E."/>
            <person name="Golicz A.A."/>
            <person name="Manoli S."/>
            <person name="Lee T.H."/>
            <person name="Thi V.H."/>
            <person name="Chalabi S."/>
            <person name="Hu Q."/>
            <person name="Fan C."/>
            <person name="Tollenaere R."/>
            <person name="Lu Y."/>
            <person name="Battail C."/>
            <person name="Shen J."/>
            <person name="Sidebottom C.H."/>
            <person name="Wang X."/>
            <person name="Canaguier A."/>
            <person name="Chauveau A."/>
            <person name="Berard A."/>
            <person name="Deniot G."/>
            <person name="Guan M."/>
            <person name="Liu Z."/>
            <person name="Sun F."/>
            <person name="Lim Y.P."/>
            <person name="Lyons E."/>
            <person name="Town C.D."/>
            <person name="Bancroft I."/>
            <person name="Wang X."/>
            <person name="Meng J."/>
            <person name="Ma J."/>
            <person name="Pires J.C."/>
            <person name="King G.J."/>
            <person name="Brunel D."/>
            <person name="Delourme R."/>
            <person name="Renard M."/>
            <person name="Aury J.M."/>
            <person name="Adams K.L."/>
            <person name="Batley J."/>
            <person name="Snowdon R.J."/>
            <person name="Tost J."/>
            <person name="Edwards D."/>
            <person name="Zhou Y."/>
            <person name="Hua W."/>
            <person name="Sharpe A.G."/>
            <person name="Paterson A.H."/>
            <person name="Guan C."/>
            <person name="Wincker P."/>
        </authorList>
    </citation>
    <scope>NUCLEOTIDE SEQUENCE [LARGE SCALE GENOMIC DNA]</scope>
    <source>
        <strain evidence="3">cv. Darmor-bzh</strain>
    </source>
</reference>
<dbReference type="STRING" id="3708.A0A078GAS3"/>
<dbReference type="PaxDb" id="3708-A0A078GAS3"/>
<dbReference type="PANTHER" id="PTHR46773:SF3">
    <property type="entry name" value="OS08G0128000 PROTEIN"/>
    <property type="match status" value="1"/>
</dbReference>
<sequence length="103" mass="11981">MDGMCMWFQSSTKTWLQFPSLPAPRYAPATPIWRGRLHVVQGSKENRNAVAYDHWSIAVKDGKALDEWRKEVPIPRGGPQRFLYLLQSHLLCFEPYALLQSHR</sequence>